<dbReference type="PROSITE" id="PS51459">
    <property type="entry name" value="FIDO"/>
    <property type="match status" value="1"/>
</dbReference>
<dbReference type="RefSeq" id="WP_066056813.1">
    <property type="nucleotide sequence ID" value="NZ_JBHUNF010000002.1"/>
</dbReference>
<dbReference type="PANTHER" id="PTHR39426">
    <property type="entry name" value="HOMOLOGY TO DEATH-ON-CURING PROTEIN OF PHAGE P1"/>
    <property type="match status" value="1"/>
</dbReference>
<name>A0ABW5RH16_9MICO</name>
<dbReference type="PANTHER" id="PTHR39426:SF1">
    <property type="entry name" value="HOMOLOGY TO DEATH-ON-CURING PROTEIN OF PHAGE P1"/>
    <property type="match status" value="1"/>
</dbReference>
<sequence length="128" mass="13854">MSFYYLDYDTVEIINRAFCGLGAGVRDPGGVRAVLARPQSGYSGQEFFPTVFDKGAALLHGFVTTQYFFDGNKRTGFLSATVFLECNGFNWDGPDVDAAEGFLLSVAAGSVEVEEVADWLAAWCSPAE</sequence>
<dbReference type="EMBL" id="JBHUNF010000002">
    <property type="protein sequence ID" value="MFD2674371.1"/>
    <property type="molecule type" value="Genomic_DNA"/>
</dbReference>
<evidence type="ECO:0000259" key="1">
    <source>
        <dbReference type="PROSITE" id="PS51459"/>
    </source>
</evidence>
<dbReference type="InterPro" id="IPR036597">
    <property type="entry name" value="Fido-like_dom_sf"/>
</dbReference>
<evidence type="ECO:0000313" key="3">
    <source>
        <dbReference type="Proteomes" id="UP001597453"/>
    </source>
</evidence>
<dbReference type="InterPro" id="IPR006440">
    <property type="entry name" value="Doc"/>
</dbReference>
<protein>
    <submittedName>
        <fullName evidence="2">Type II toxin-antitoxin system death-on-curing family toxin</fullName>
    </submittedName>
</protein>
<comment type="caution">
    <text evidence="2">The sequence shown here is derived from an EMBL/GenBank/DDBJ whole genome shotgun (WGS) entry which is preliminary data.</text>
</comment>
<dbReference type="Pfam" id="PF02661">
    <property type="entry name" value="Fic"/>
    <property type="match status" value="1"/>
</dbReference>
<dbReference type="SUPFAM" id="SSF140931">
    <property type="entry name" value="Fic-like"/>
    <property type="match status" value="1"/>
</dbReference>
<keyword evidence="3" id="KW-1185">Reference proteome</keyword>
<feature type="domain" description="Fido" evidence="1">
    <location>
        <begin position="6"/>
        <end position="122"/>
    </location>
</feature>
<evidence type="ECO:0000313" key="2">
    <source>
        <dbReference type="EMBL" id="MFD2674371.1"/>
    </source>
</evidence>
<dbReference type="InterPro" id="IPR053737">
    <property type="entry name" value="Type_II_TA_Toxin"/>
</dbReference>
<dbReference type="Gene3D" id="1.20.120.1870">
    <property type="entry name" value="Fic/DOC protein, Fido domain"/>
    <property type="match status" value="1"/>
</dbReference>
<proteinExistence type="predicted"/>
<organism evidence="2 3">
    <name type="scientific">Gulosibacter bifidus</name>
    <dbReference type="NCBI Taxonomy" id="272239"/>
    <lineage>
        <taxon>Bacteria</taxon>
        <taxon>Bacillati</taxon>
        <taxon>Actinomycetota</taxon>
        <taxon>Actinomycetes</taxon>
        <taxon>Micrococcales</taxon>
        <taxon>Microbacteriaceae</taxon>
        <taxon>Gulosibacter</taxon>
    </lineage>
</organism>
<reference evidence="3" key="1">
    <citation type="journal article" date="2019" name="Int. J. Syst. Evol. Microbiol.">
        <title>The Global Catalogue of Microorganisms (GCM) 10K type strain sequencing project: providing services to taxonomists for standard genome sequencing and annotation.</title>
        <authorList>
            <consortium name="The Broad Institute Genomics Platform"/>
            <consortium name="The Broad Institute Genome Sequencing Center for Infectious Disease"/>
            <person name="Wu L."/>
            <person name="Ma J."/>
        </authorList>
    </citation>
    <scope>NUCLEOTIDE SEQUENCE [LARGE SCALE GENOMIC DNA]</scope>
    <source>
        <strain evidence="3">TISTR 1511</strain>
    </source>
</reference>
<gene>
    <name evidence="2" type="ORF">ACFSUQ_03530</name>
</gene>
<dbReference type="InterPro" id="IPR003812">
    <property type="entry name" value="Fido"/>
</dbReference>
<dbReference type="NCBIfam" id="TIGR01550">
    <property type="entry name" value="DOC_P1"/>
    <property type="match status" value="1"/>
</dbReference>
<dbReference type="Proteomes" id="UP001597453">
    <property type="component" value="Unassembled WGS sequence"/>
</dbReference>
<accession>A0ABW5RH16</accession>